<dbReference type="Proteomes" id="UP001145145">
    <property type="component" value="Unassembled WGS sequence"/>
</dbReference>
<dbReference type="PANTHER" id="PTHR43343">
    <property type="entry name" value="PEPTIDASE S12"/>
    <property type="match status" value="1"/>
</dbReference>
<sequence>MKKQFFNFHKNTEENKDNMTNDQSQGYEGYQNYRNDYQQNYQQDSFYPYGQQTPEQDPHKKSPKKRKGVKTVAAVTGLAVLFGGIAGGAFYGVNYLVGGSGSSSNQIARADTASLTQVSSGTTDTDLTDLVKASMPFVVSIQNMSVEEVQNFFGGTSQQESTSVGSGIIIGENDTELLIVTNAHVVENANTLTVTFNDNTSLEANIKGSDSDKDLAVVAVPLDSISSDTKSAIKTATLGDSDALQVGEEVIAIGNALGYGQSVTNGIVSAKDREISGYDGTLIQTNAAINPGNSGGALLNTKGEVIGINCAKISDSSVEGMGYAIPVSEVSDIIQNLMNQQTKTRVSEEEQGSLGVQVMDIDETTAERYGMPQGVYITGLTQDNTDSDLKRGYIITALNGTTISDTSDLQNELGYYRAGEDVTLTVQSAGSDGEYTSQDITVTLISSQSNQ</sequence>
<accession>A0A9W6CDX4</accession>
<name>A0A9W6CDX4_9FIRM</name>
<evidence type="ECO:0000256" key="4">
    <source>
        <dbReference type="SAM" id="MobiDB-lite"/>
    </source>
</evidence>
<dbReference type="InterPro" id="IPR043504">
    <property type="entry name" value="Peptidase_S1_PA_chymotrypsin"/>
</dbReference>
<feature type="domain" description="PDZ" evidence="6">
    <location>
        <begin position="343"/>
        <end position="430"/>
    </location>
</feature>
<reference evidence="8" key="3">
    <citation type="submission" date="2022-11" db="EMBL/GenBank/DDBJ databases">
        <title>Draft genome sequence of Sellimonas catena strain 18CBH55.</title>
        <authorList>
            <person name="Hisatomi A."/>
            <person name="Ohkuma M."/>
            <person name="Sakamoto M."/>
        </authorList>
    </citation>
    <scope>NUCLEOTIDE SEQUENCE</scope>
    <source>
        <strain evidence="8">18CBH55</strain>
    </source>
</reference>
<dbReference type="InterPro" id="IPR009003">
    <property type="entry name" value="Peptidase_S1_PA"/>
</dbReference>
<reference evidence="7" key="1">
    <citation type="submission" date="2022-11" db="EMBL/GenBank/DDBJ databases">
        <title>Draft genome sequence of Sellimonas catena strain 12EGH17.</title>
        <authorList>
            <person name="Atsushi H."/>
            <person name="Moriya O."/>
            <person name="Mitsuo S."/>
        </authorList>
    </citation>
    <scope>NUCLEOTIDE SEQUENCE</scope>
    <source>
        <strain evidence="7">12EGH17</strain>
    </source>
</reference>
<dbReference type="EMBL" id="BSBO01000027">
    <property type="protein sequence ID" value="GLG05332.1"/>
    <property type="molecule type" value="Genomic_DNA"/>
</dbReference>
<dbReference type="InterPro" id="IPR051201">
    <property type="entry name" value="Chloro_Bact_Ser_Proteases"/>
</dbReference>
<dbReference type="Proteomes" id="UP001145094">
    <property type="component" value="Unassembled WGS sequence"/>
</dbReference>
<dbReference type="AlphaFoldDB" id="A0A9W6CDX4"/>
<dbReference type="EMBL" id="BSCH01000007">
    <property type="protein sequence ID" value="GLG89965.1"/>
    <property type="molecule type" value="Genomic_DNA"/>
</dbReference>
<feature type="transmembrane region" description="Helical" evidence="5">
    <location>
        <begin position="71"/>
        <end position="93"/>
    </location>
</feature>
<reference evidence="7" key="2">
    <citation type="submission" date="2022-11" db="EMBL/GenBank/DDBJ databases">
        <title>Draft genome sequence of Sellimonas catena strain 12EGH17.</title>
        <authorList>
            <person name="Hisatomi A."/>
            <person name="Ohkuma M."/>
            <person name="Sakamoto M."/>
        </authorList>
    </citation>
    <scope>NUCLEOTIDE SEQUENCE</scope>
    <source>
        <strain evidence="7">12EGH17</strain>
    </source>
</reference>
<dbReference type="PRINTS" id="PR00834">
    <property type="entry name" value="PROTEASES2C"/>
</dbReference>
<feature type="compositionally biased region" description="Basic and acidic residues" evidence="4">
    <location>
        <begin position="10"/>
        <end position="19"/>
    </location>
</feature>
<dbReference type="InterPro" id="IPR001940">
    <property type="entry name" value="Peptidase_S1C"/>
</dbReference>
<dbReference type="InterPro" id="IPR001478">
    <property type="entry name" value="PDZ"/>
</dbReference>
<keyword evidence="10" id="KW-1185">Reference proteome</keyword>
<dbReference type="SUPFAM" id="SSF50494">
    <property type="entry name" value="Trypsin-like serine proteases"/>
    <property type="match status" value="1"/>
</dbReference>
<feature type="region of interest" description="Disordered" evidence="4">
    <location>
        <begin position="1"/>
        <end position="30"/>
    </location>
</feature>
<reference evidence="8" key="4">
    <citation type="submission" date="2022-11" db="EMBL/GenBank/DDBJ databases">
        <title>Draft genome sequence of Sellimonas catena strain 18CBH55.</title>
        <authorList>
            <person name="Atsushi H."/>
            <person name="Moriya O."/>
            <person name="Mitsuo S."/>
        </authorList>
    </citation>
    <scope>NUCLEOTIDE SEQUENCE</scope>
    <source>
        <strain evidence="8">18CBH55</strain>
    </source>
</reference>
<proteinExistence type="inferred from homology"/>
<dbReference type="Pfam" id="PF13365">
    <property type="entry name" value="Trypsin_2"/>
    <property type="match status" value="1"/>
</dbReference>
<dbReference type="Gene3D" id="2.30.42.10">
    <property type="match status" value="1"/>
</dbReference>
<evidence type="ECO:0000256" key="3">
    <source>
        <dbReference type="ARBA" id="ARBA00022801"/>
    </source>
</evidence>
<evidence type="ECO:0000313" key="7">
    <source>
        <dbReference type="EMBL" id="GLG05332.1"/>
    </source>
</evidence>
<evidence type="ECO:0000259" key="6">
    <source>
        <dbReference type="PROSITE" id="PS50106"/>
    </source>
</evidence>
<dbReference type="Pfam" id="PF13180">
    <property type="entry name" value="PDZ_2"/>
    <property type="match status" value="1"/>
</dbReference>
<evidence type="ECO:0000313" key="8">
    <source>
        <dbReference type="EMBL" id="GLG89965.1"/>
    </source>
</evidence>
<dbReference type="SUPFAM" id="SSF50156">
    <property type="entry name" value="PDZ domain-like"/>
    <property type="match status" value="1"/>
</dbReference>
<dbReference type="PANTHER" id="PTHR43343:SF3">
    <property type="entry name" value="PROTEASE DO-LIKE 8, CHLOROPLASTIC"/>
    <property type="match status" value="1"/>
</dbReference>
<dbReference type="PROSITE" id="PS50106">
    <property type="entry name" value="PDZ"/>
    <property type="match status" value="1"/>
</dbReference>
<dbReference type="Gene3D" id="2.40.10.10">
    <property type="entry name" value="Trypsin-like serine proteases"/>
    <property type="match status" value="2"/>
</dbReference>
<keyword evidence="2" id="KW-0645">Protease</keyword>
<protein>
    <submittedName>
        <fullName evidence="8">Endopeptidase</fullName>
    </submittedName>
</protein>
<reference evidence="8 10" key="5">
    <citation type="journal article" date="2023" name="Int. J. Syst. Evol. Microbiol.">
        <title>Sellimonas catena sp. nov., isolated from human faeces.</title>
        <authorList>
            <person name="Hisatomi A."/>
            <person name="Ohkuma M."/>
            <person name="Sakamoto M."/>
        </authorList>
    </citation>
    <scope>NUCLEOTIDE SEQUENCE</scope>
    <source>
        <strain evidence="7 10">12EGH17</strain>
        <strain evidence="8">18CBH55</strain>
    </source>
</reference>
<evidence type="ECO:0000313" key="9">
    <source>
        <dbReference type="Proteomes" id="UP001145094"/>
    </source>
</evidence>
<keyword evidence="5" id="KW-0812">Transmembrane</keyword>
<gene>
    <name evidence="8" type="primary">degP</name>
    <name evidence="7" type="ORF">Selli1_25060</name>
    <name evidence="8" type="ORF">Selli2_13920</name>
</gene>
<evidence type="ECO:0000313" key="10">
    <source>
        <dbReference type="Proteomes" id="UP001145145"/>
    </source>
</evidence>
<keyword evidence="5" id="KW-0472">Membrane</keyword>
<organism evidence="8 9">
    <name type="scientific">Sellimonas catena</name>
    <dbReference type="NCBI Taxonomy" id="2994035"/>
    <lineage>
        <taxon>Bacteria</taxon>
        <taxon>Bacillati</taxon>
        <taxon>Bacillota</taxon>
        <taxon>Clostridia</taxon>
        <taxon>Lachnospirales</taxon>
        <taxon>Lachnospiraceae</taxon>
        <taxon>Sellimonas</taxon>
    </lineage>
</organism>
<evidence type="ECO:0000256" key="1">
    <source>
        <dbReference type="ARBA" id="ARBA00010541"/>
    </source>
</evidence>
<dbReference type="GO" id="GO:0004252">
    <property type="term" value="F:serine-type endopeptidase activity"/>
    <property type="evidence" value="ECO:0007669"/>
    <property type="project" value="InterPro"/>
</dbReference>
<evidence type="ECO:0000256" key="5">
    <source>
        <dbReference type="SAM" id="Phobius"/>
    </source>
</evidence>
<dbReference type="InterPro" id="IPR036034">
    <property type="entry name" value="PDZ_sf"/>
</dbReference>
<keyword evidence="3" id="KW-0378">Hydrolase</keyword>
<comment type="similarity">
    <text evidence="1">Belongs to the peptidase S1C family.</text>
</comment>
<feature type="region of interest" description="Disordered" evidence="4">
    <location>
        <begin position="46"/>
        <end position="68"/>
    </location>
</feature>
<keyword evidence="5" id="KW-1133">Transmembrane helix</keyword>
<dbReference type="RefSeq" id="WP_281844967.1">
    <property type="nucleotide sequence ID" value="NZ_BSBO01000027.1"/>
</dbReference>
<comment type="caution">
    <text evidence="8">The sequence shown here is derived from an EMBL/GenBank/DDBJ whole genome shotgun (WGS) entry which is preliminary data.</text>
</comment>
<evidence type="ECO:0000256" key="2">
    <source>
        <dbReference type="ARBA" id="ARBA00022670"/>
    </source>
</evidence>
<dbReference type="GO" id="GO:0006508">
    <property type="term" value="P:proteolysis"/>
    <property type="evidence" value="ECO:0007669"/>
    <property type="project" value="UniProtKB-KW"/>
</dbReference>